<keyword evidence="1 4" id="KW-0378">Hydrolase</keyword>
<evidence type="ECO:0000259" key="3">
    <source>
        <dbReference type="Pfam" id="PF01156"/>
    </source>
</evidence>
<sequence>MTGRTPAPHRLIVSTDAANEVDDQFAVAQALLTETLDVRAVVAAHFGQPGSMAASRREIDLVTGLAGSSVRVLDGAPDPLPDARTPVPSEGSRLMVEEAMRDAGRLWIAVLGPLTDVASALLAEPAMASRDVVVVWVGGPPYDGEVAAYRPEFNLANDVTAANVVMASGLAVWQIPLPVYTMVGVGHAELRTRLGGTSALADHLVDGVIAFNRTIPYGPLDLRSLGDSPAIGAVMNPAGGRWRMRQAPRFTADGELEAGEAADAAGPRIRVCEAFDTRWLIEDLIAKLREHGTRAG</sequence>
<protein>
    <submittedName>
        <fullName evidence="4">Nucleoside hydrolase</fullName>
    </submittedName>
</protein>
<dbReference type="InterPro" id="IPR023186">
    <property type="entry name" value="IUNH"/>
</dbReference>
<dbReference type="AlphaFoldDB" id="A0A7L7Z2R0"/>
<dbReference type="GO" id="GO:0006152">
    <property type="term" value="P:purine nucleoside catabolic process"/>
    <property type="evidence" value="ECO:0007669"/>
    <property type="project" value="TreeGrafter"/>
</dbReference>
<dbReference type="RefSeq" id="WP_191147928.1">
    <property type="nucleotide sequence ID" value="NZ_CP061274.1"/>
</dbReference>
<evidence type="ECO:0000256" key="2">
    <source>
        <dbReference type="ARBA" id="ARBA00023295"/>
    </source>
</evidence>
<dbReference type="Gene3D" id="3.90.245.10">
    <property type="entry name" value="Ribonucleoside hydrolase-like"/>
    <property type="match status" value="1"/>
</dbReference>
<evidence type="ECO:0000313" key="4">
    <source>
        <dbReference type="EMBL" id="QOD43992.1"/>
    </source>
</evidence>
<dbReference type="Pfam" id="PF01156">
    <property type="entry name" value="IU_nuc_hydro"/>
    <property type="match status" value="1"/>
</dbReference>
<dbReference type="InterPro" id="IPR001910">
    <property type="entry name" value="Inosine/uridine_hydrolase_dom"/>
</dbReference>
<dbReference type="PANTHER" id="PTHR12304">
    <property type="entry name" value="INOSINE-URIDINE PREFERRING NUCLEOSIDE HYDROLASE"/>
    <property type="match status" value="1"/>
</dbReference>
<feature type="domain" description="Inosine/uridine-preferring nucleoside hydrolase" evidence="3">
    <location>
        <begin position="11"/>
        <end position="261"/>
    </location>
</feature>
<dbReference type="InterPro" id="IPR036452">
    <property type="entry name" value="Ribo_hydro-like"/>
</dbReference>
<dbReference type="GO" id="GO:0005829">
    <property type="term" value="C:cytosol"/>
    <property type="evidence" value="ECO:0007669"/>
    <property type="project" value="TreeGrafter"/>
</dbReference>
<evidence type="ECO:0000313" key="5">
    <source>
        <dbReference type="Proteomes" id="UP000516660"/>
    </source>
</evidence>
<name>A0A7L7Z2R0_9MICO</name>
<gene>
    <name evidence="4" type="ORF">H9X71_01055</name>
</gene>
<accession>A0A7L7Z2R0</accession>
<keyword evidence="2" id="KW-0326">Glycosidase</keyword>
<proteinExistence type="predicted"/>
<dbReference type="PANTHER" id="PTHR12304:SF4">
    <property type="entry name" value="URIDINE NUCLEOSIDASE"/>
    <property type="match status" value="1"/>
</dbReference>
<reference evidence="4 5" key="1">
    <citation type="submission" date="2020-08" db="EMBL/GenBank/DDBJ databases">
        <title>Description of Clavibacter zhangzhiyonge sp. nov., a phytopathogenic actinobacterium isolated from barley seeds, causing leaf brown spot and decline.</title>
        <authorList>
            <person name="Tian Q."/>
            <person name="Chuan J."/>
            <person name="Zhao W."/>
            <person name="Li X."/>
        </authorList>
    </citation>
    <scope>NUCLEOTIDE SEQUENCE [LARGE SCALE GENOMIC DNA]</scope>
    <source>
        <strain evidence="4 5">DM1</strain>
    </source>
</reference>
<organism evidence="4 5">
    <name type="scientific">Clavibacter zhangzhiyongii</name>
    <dbReference type="NCBI Taxonomy" id="2768071"/>
    <lineage>
        <taxon>Bacteria</taxon>
        <taxon>Bacillati</taxon>
        <taxon>Actinomycetota</taxon>
        <taxon>Actinomycetes</taxon>
        <taxon>Micrococcales</taxon>
        <taxon>Microbacteriaceae</taxon>
        <taxon>Clavibacter</taxon>
    </lineage>
</organism>
<dbReference type="KEGG" id="czh:H9X71_01055"/>
<keyword evidence="5" id="KW-1185">Reference proteome</keyword>
<dbReference type="Proteomes" id="UP000516660">
    <property type="component" value="Chromosome"/>
</dbReference>
<dbReference type="EMBL" id="CP061274">
    <property type="protein sequence ID" value="QOD43992.1"/>
    <property type="molecule type" value="Genomic_DNA"/>
</dbReference>
<dbReference type="SUPFAM" id="SSF53590">
    <property type="entry name" value="Nucleoside hydrolase"/>
    <property type="match status" value="1"/>
</dbReference>
<evidence type="ECO:0000256" key="1">
    <source>
        <dbReference type="ARBA" id="ARBA00022801"/>
    </source>
</evidence>
<dbReference type="GO" id="GO:0008477">
    <property type="term" value="F:purine nucleosidase activity"/>
    <property type="evidence" value="ECO:0007669"/>
    <property type="project" value="TreeGrafter"/>
</dbReference>